<dbReference type="InterPro" id="IPR050343">
    <property type="entry name" value="RsuA_PseudoU_synthase"/>
</dbReference>
<reference evidence="9" key="1">
    <citation type="submission" date="2021-12" db="EMBL/GenBank/DDBJ databases">
        <authorList>
            <person name="Rodrigo-Torres L."/>
            <person name="Arahal R. D."/>
            <person name="Lucena T."/>
        </authorList>
    </citation>
    <scope>NUCLEOTIDE SEQUENCE</scope>
    <source>
        <strain evidence="9">CECT 8267</strain>
    </source>
</reference>
<accession>A0ABM9AFX2</accession>
<name>A0ABM9AFX2_9GAMM</name>
<evidence type="ECO:0000256" key="2">
    <source>
        <dbReference type="ARBA" id="ARBA00022884"/>
    </source>
</evidence>
<sequence length="237" mass="26962">MAAKRSRLDRFIVQHSELTRRQLKPLLATGKVLVDYQPVNDANLLVDYFSHISVAGNVLQNNQPVYFMLNKPCGTVSATKDDKNKTVFDCLRQEDSVIAGLHIVGRLDFHTTGLVLITNDGRWSERLTLPNKKIEKHYRVNLQNPIDESYISGFAEGMYFEFENITTQPARLNIIDTHTAEVFLTEGKYHQIKRMFGRFRNPVIGLHRAAIGHIQLDPTLQPGQYRALTADEISGIK</sequence>
<dbReference type="RefSeq" id="WP_237444788.1">
    <property type="nucleotide sequence ID" value="NZ_CAKLPX010000002.1"/>
</dbReference>
<dbReference type="PANTHER" id="PTHR47683:SF4">
    <property type="entry name" value="PSEUDOURIDINE SYNTHASE"/>
    <property type="match status" value="1"/>
</dbReference>
<dbReference type="PANTHER" id="PTHR47683">
    <property type="entry name" value="PSEUDOURIDINE SYNTHASE FAMILY PROTEIN-RELATED"/>
    <property type="match status" value="1"/>
</dbReference>
<keyword evidence="3 7" id="KW-0413">Isomerase</keyword>
<dbReference type="PROSITE" id="PS01149">
    <property type="entry name" value="PSI_RSU"/>
    <property type="match status" value="1"/>
</dbReference>
<dbReference type="PROSITE" id="PS50889">
    <property type="entry name" value="S4"/>
    <property type="match status" value="1"/>
</dbReference>
<dbReference type="InterPro" id="IPR020094">
    <property type="entry name" value="TruA/RsuA/RluB/E/F_N"/>
</dbReference>
<dbReference type="InterPro" id="IPR042092">
    <property type="entry name" value="PsdUridine_s_RsuA/RluB/E/F_cat"/>
</dbReference>
<dbReference type="SUPFAM" id="SSF55120">
    <property type="entry name" value="Pseudouridine synthase"/>
    <property type="match status" value="1"/>
</dbReference>
<dbReference type="InterPro" id="IPR020103">
    <property type="entry name" value="PsdUridine_synth_cat_dom_sf"/>
</dbReference>
<dbReference type="InterPro" id="IPR036986">
    <property type="entry name" value="S4_RNA-bd_sf"/>
</dbReference>
<evidence type="ECO:0000259" key="8">
    <source>
        <dbReference type="SMART" id="SM00363"/>
    </source>
</evidence>
<keyword evidence="2 6" id="KW-0694">RNA-binding</keyword>
<comment type="similarity">
    <text evidence="1 7">Belongs to the pseudouridine synthase RsuA family.</text>
</comment>
<dbReference type="GO" id="GO:0160136">
    <property type="term" value="F:16S rRNA pseudouridine(516) synthase activity"/>
    <property type="evidence" value="ECO:0007669"/>
    <property type="project" value="UniProtKB-EC"/>
</dbReference>
<evidence type="ECO:0000256" key="5">
    <source>
        <dbReference type="ARBA" id="ARBA00037590"/>
    </source>
</evidence>
<dbReference type="InterPro" id="IPR000748">
    <property type="entry name" value="PsdUridine_synth_RsuA/RluB/E/F"/>
</dbReference>
<dbReference type="NCBIfam" id="TIGR00093">
    <property type="entry name" value="pseudouridine synthase"/>
    <property type="match status" value="1"/>
</dbReference>
<evidence type="ECO:0000256" key="7">
    <source>
        <dbReference type="RuleBase" id="RU003887"/>
    </source>
</evidence>
<evidence type="ECO:0000256" key="1">
    <source>
        <dbReference type="ARBA" id="ARBA00008348"/>
    </source>
</evidence>
<gene>
    <name evidence="9" type="primary">rsuA_3</name>
    <name evidence="9" type="ORF">SIN8267_02207</name>
</gene>
<dbReference type="EC" id="5.4.99.-" evidence="7"/>
<comment type="function">
    <text evidence="5">Responsible for synthesis of pseudouridine from uracil-516 in 16S ribosomal RNA.</text>
</comment>
<keyword evidence="10" id="KW-1185">Reference proteome</keyword>
<evidence type="ECO:0000256" key="4">
    <source>
        <dbReference type="ARBA" id="ARBA00036749"/>
    </source>
</evidence>
<dbReference type="Gene3D" id="3.10.290.10">
    <property type="entry name" value="RNA-binding S4 domain"/>
    <property type="match status" value="1"/>
</dbReference>
<organism evidence="9 10">
    <name type="scientific">Sinobacterium norvegicum</name>
    <dbReference type="NCBI Taxonomy" id="1641715"/>
    <lineage>
        <taxon>Bacteria</taxon>
        <taxon>Pseudomonadati</taxon>
        <taxon>Pseudomonadota</taxon>
        <taxon>Gammaproteobacteria</taxon>
        <taxon>Cellvibrionales</taxon>
        <taxon>Spongiibacteraceae</taxon>
        <taxon>Sinobacterium</taxon>
    </lineage>
</organism>
<dbReference type="EMBL" id="CAKLPX010000002">
    <property type="protein sequence ID" value="CAH0992092.1"/>
    <property type="molecule type" value="Genomic_DNA"/>
</dbReference>
<comment type="catalytic activity">
    <reaction evidence="4">
        <text>uridine(516) in 16S rRNA = pseudouridine(516) in 16S rRNA</text>
        <dbReference type="Rhea" id="RHEA:38867"/>
        <dbReference type="Rhea" id="RHEA-COMP:10089"/>
        <dbReference type="Rhea" id="RHEA-COMP:10090"/>
        <dbReference type="ChEBI" id="CHEBI:65314"/>
        <dbReference type="ChEBI" id="CHEBI:65315"/>
        <dbReference type="EC" id="5.4.99.19"/>
    </reaction>
</comment>
<evidence type="ECO:0000256" key="6">
    <source>
        <dbReference type="PROSITE-ProRule" id="PRU00182"/>
    </source>
</evidence>
<dbReference type="Gene3D" id="3.30.70.1560">
    <property type="entry name" value="Alpha-L RNA-binding motif"/>
    <property type="match status" value="1"/>
</dbReference>
<proteinExistence type="inferred from homology"/>
<dbReference type="CDD" id="cd00165">
    <property type="entry name" value="S4"/>
    <property type="match status" value="1"/>
</dbReference>
<protein>
    <recommendedName>
        <fullName evidence="7">Pseudouridine synthase</fullName>
        <ecNumber evidence="7">5.4.99.-</ecNumber>
    </recommendedName>
</protein>
<dbReference type="SMART" id="SM00363">
    <property type="entry name" value="S4"/>
    <property type="match status" value="1"/>
</dbReference>
<dbReference type="InterPro" id="IPR006145">
    <property type="entry name" value="PsdUridine_synth_RsuA/RluA"/>
</dbReference>
<dbReference type="Gene3D" id="3.30.70.580">
    <property type="entry name" value="Pseudouridine synthase I, catalytic domain, N-terminal subdomain"/>
    <property type="match status" value="1"/>
</dbReference>
<dbReference type="CDD" id="cd02553">
    <property type="entry name" value="PseudoU_synth_RsuA"/>
    <property type="match status" value="1"/>
</dbReference>
<evidence type="ECO:0000313" key="9">
    <source>
        <dbReference type="EMBL" id="CAH0992092.1"/>
    </source>
</evidence>
<dbReference type="Pfam" id="PF00849">
    <property type="entry name" value="PseudoU_synth_2"/>
    <property type="match status" value="1"/>
</dbReference>
<comment type="caution">
    <text evidence="9">The sequence shown here is derived from an EMBL/GenBank/DDBJ whole genome shotgun (WGS) entry which is preliminary data.</text>
</comment>
<evidence type="ECO:0000256" key="3">
    <source>
        <dbReference type="ARBA" id="ARBA00023235"/>
    </source>
</evidence>
<evidence type="ECO:0000313" key="10">
    <source>
        <dbReference type="Proteomes" id="UP000838100"/>
    </source>
</evidence>
<feature type="domain" description="RNA-binding S4" evidence="8">
    <location>
        <begin position="6"/>
        <end position="64"/>
    </location>
</feature>
<dbReference type="InterPro" id="IPR018496">
    <property type="entry name" value="PsdUridine_synth_RsuA/RluB_CS"/>
</dbReference>
<dbReference type="SUPFAM" id="SSF55174">
    <property type="entry name" value="Alpha-L RNA-binding motif"/>
    <property type="match status" value="1"/>
</dbReference>
<dbReference type="InterPro" id="IPR002942">
    <property type="entry name" value="S4_RNA-bd"/>
</dbReference>
<dbReference type="Proteomes" id="UP000838100">
    <property type="component" value="Unassembled WGS sequence"/>
</dbReference>